<dbReference type="RefSeq" id="WP_230271974.1">
    <property type="nucleotide sequence ID" value="NZ_JAJKFW010000012.1"/>
</dbReference>
<evidence type="ECO:0000313" key="1">
    <source>
        <dbReference type="EMBL" id="MCC9641648.1"/>
    </source>
</evidence>
<reference evidence="1" key="1">
    <citation type="submission" date="2021-11" db="EMBL/GenBank/DDBJ databases">
        <title>Genome sequence.</title>
        <authorList>
            <person name="Sun Q."/>
        </authorList>
    </citation>
    <scope>NUCLEOTIDE SEQUENCE</scope>
    <source>
        <strain evidence="1">JC740</strain>
    </source>
</reference>
<dbReference type="Pfam" id="PF13455">
    <property type="entry name" value="MUG113"/>
    <property type="match status" value="1"/>
</dbReference>
<comment type="caution">
    <text evidence="1">The sequence shown here is derived from an EMBL/GenBank/DDBJ whole genome shotgun (WGS) entry which is preliminary data.</text>
</comment>
<dbReference type="Proteomes" id="UP001430306">
    <property type="component" value="Unassembled WGS sequence"/>
</dbReference>
<organism evidence="1 2">
    <name type="scientific">Rhodopirellula halodulae</name>
    <dbReference type="NCBI Taxonomy" id="2894198"/>
    <lineage>
        <taxon>Bacteria</taxon>
        <taxon>Pseudomonadati</taxon>
        <taxon>Planctomycetota</taxon>
        <taxon>Planctomycetia</taxon>
        <taxon>Pirellulales</taxon>
        <taxon>Pirellulaceae</taxon>
        <taxon>Rhodopirellula</taxon>
    </lineage>
</organism>
<sequence>MSNAGVYFFTCEIDGRKYVKIGRSTNIRRRRTQLQSGCPFRLRIEHAEPLPEKEAREKEREWNRQFQRARVPDLQLPSTKTEAPLQFTPKWFPFEGEIREFVETLKAGVRPDHLRSVDEPQARLFE</sequence>
<evidence type="ECO:0000313" key="2">
    <source>
        <dbReference type="Proteomes" id="UP001430306"/>
    </source>
</evidence>
<accession>A0ABS8NDM4</accession>
<proteinExistence type="predicted"/>
<keyword evidence="2" id="KW-1185">Reference proteome</keyword>
<dbReference type="EMBL" id="JAJKFW010000012">
    <property type="protein sequence ID" value="MCC9641648.1"/>
    <property type="molecule type" value="Genomic_DNA"/>
</dbReference>
<name>A0ABS8NDM4_9BACT</name>
<gene>
    <name evidence="1" type="ORF">LOC71_05130</name>
</gene>
<protein>
    <submittedName>
        <fullName evidence="1">GIY-YIG nuclease family protein</fullName>
    </submittedName>
</protein>